<proteinExistence type="predicted"/>
<evidence type="ECO:0000313" key="1">
    <source>
        <dbReference type="EMBL" id="SCY30885.1"/>
    </source>
</evidence>
<accession>A0A1G5EV52</accession>
<dbReference type="RefSeq" id="WP_176756637.1">
    <property type="nucleotide sequence ID" value="NZ_FMUR01000012.1"/>
</dbReference>
<evidence type="ECO:0000313" key="2">
    <source>
        <dbReference type="Proteomes" id="UP000183047"/>
    </source>
</evidence>
<dbReference type="AlphaFoldDB" id="A0A1G5EV52"/>
<dbReference type="Proteomes" id="UP000183047">
    <property type="component" value="Unassembled WGS sequence"/>
</dbReference>
<protein>
    <submittedName>
        <fullName evidence="1">Uncharacterized protein</fullName>
    </submittedName>
</protein>
<reference evidence="2" key="1">
    <citation type="submission" date="2016-10" db="EMBL/GenBank/DDBJ databases">
        <authorList>
            <person name="Varghese N."/>
            <person name="Submissions S."/>
        </authorList>
    </citation>
    <scope>NUCLEOTIDE SEQUENCE [LARGE SCALE GENOMIC DNA]</scope>
    <source>
        <strain evidence="2">XBD2006</strain>
    </source>
</reference>
<keyword evidence="2" id="KW-1185">Reference proteome</keyword>
<gene>
    <name evidence="1" type="ORF">SAMN02910451_02103</name>
</gene>
<organism evidence="1 2">
    <name type="scientific">Butyrivibrio hungatei</name>
    <dbReference type="NCBI Taxonomy" id="185008"/>
    <lineage>
        <taxon>Bacteria</taxon>
        <taxon>Bacillati</taxon>
        <taxon>Bacillota</taxon>
        <taxon>Clostridia</taxon>
        <taxon>Lachnospirales</taxon>
        <taxon>Lachnospiraceae</taxon>
        <taxon>Butyrivibrio</taxon>
    </lineage>
</organism>
<name>A0A1G5EV52_9FIRM</name>
<sequence length="57" mass="6943">MANIRSVQDFKEFLKDNRELLHKKAVRIEDLPPDDDWILDDEWDEIYEQEVLKRGKV</sequence>
<dbReference type="EMBL" id="FMUR01000012">
    <property type="protein sequence ID" value="SCY30885.1"/>
    <property type="molecule type" value="Genomic_DNA"/>
</dbReference>